<dbReference type="InterPro" id="IPR023798">
    <property type="entry name" value="Ribosomal_uS7_dom"/>
</dbReference>
<protein>
    <recommendedName>
        <fullName evidence="6">Small ribosomal subunit protein uS7</fullName>
    </recommendedName>
</protein>
<name>A0A0G2A3E7_UNCK3</name>
<dbReference type="GO" id="GO:0000049">
    <property type="term" value="F:tRNA binding"/>
    <property type="evidence" value="ECO:0007669"/>
    <property type="project" value="UniProtKB-UniRule"/>
</dbReference>
<proteinExistence type="inferred from homology"/>
<keyword evidence="3 6" id="KW-0694">RNA-binding</keyword>
<dbReference type="Proteomes" id="UP000034913">
    <property type="component" value="Unassembled WGS sequence"/>
</dbReference>
<evidence type="ECO:0000313" key="9">
    <source>
        <dbReference type="Proteomes" id="UP000034913"/>
    </source>
</evidence>
<dbReference type="GO" id="GO:0006412">
    <property type="term" value="P:translation"/>
    <property type="evidence" value="ECO:0007669"/>
    <property type="project" value="UniProtKB-UniRule"/>
</dbReference>
<dbReference type="NCBIfam" id="TIGR01029">
    <property type="entry name" value="rpsG_bact"/>
    <property type="match status" value="1"/>
</dbReference>
<comment type="subunit">
    <text evidence="6">Part of the 30S ribosomal subunit. Contacts proteins S9 and S11.</text>
</comment>
<accession>A0A0G2A3E7</accession>
<dbReference type="GO" id="GO:0003735">
    <property type="term" value="F:structural constituent of ribosome"/>
    <property type="evidence" value="ECO:0007669"/>
    <property type="project" value="InterPro"/>
</dbReference>
<dbReference type="AlphaFoldDB" id="A0A0G2A3E7"/>
<dbReference type="CDD" id="cd14869">
    <property type="entry name" value="uS7_Bacteria"/>
    <property type="match status" value="1"/>
</dbReference>
<dbReference type="Pfam" id="PF00177">
    <property type="entry name" value="Ribosomal_S7"/>
    <property type="match status" value="1"/>
</dbReference>
<dbReference type="EMBL" id="LCRB01000002">
    <property type="protein sequence ID" value="KKW26699.1"/>
    <property type="molecule type" value="Genomic_DNA"/>
</dbReference>
<dbReference type="FunFam" id="1.10.455.10:FF:000001">
    <property type="entry name" value="30S ribosomal protein S7"/>
    <property type="match status" value="1"/>
</dbReference>
<comment type="caution">
    <text evidence="8">The sequence shown here is derived from an EMBL/GenBank/DDBJ whole genome shotgun (WGS) entry which is preliminary data.</text>
</comment>
<dbReference type="PANTHER" id="PTHR11205">
    <property type="entry name" value="RIBOSOMAL PROTEIN S7"/>
    <property type="match status" value="1"/>
</dbReference>
<dbReference type="GO" id="GO:0015935">
    <property type="term" value="C:small ribosomal subunit"/>
    <property type="evidence" value="ECO:0007669"/>
    <property type="project" value="InterPro"/>
</dbReference>
<keyword evidence="6" id="KW-0820">tRNA-binding</keyword>
<evidence type="ECO:0000256" key="4">
    <source>
        <dbReference type="ARBA" id="ARBA00022980"/>
    </source>
</evidence>
<dbReference type="PATRIC" id="fig|1620414.3.peg.254"/>
<evidence type="ECO:0000256" key="3">
    <source>
        <dbReference type="ARBA" id="ARBA00022884"/>
    </source>
</evidence>
<dbReference type="PIRSF" id="PIRSF002122">
    <property type="entry name" value="RPS7p_RPS7a_RPS5e_RPS7o"/>
    <property type="match status" value="1"/>
</dbReference>
<evidence type="ECO:0000313" key="8">
    <source>
        <dbReference type="EMBL" id="KKW26699.1"/>
    </source>
</evidence>
<dbReference type="GO" id="GO:0019843">
    <property type="term" value="F:rRNA binding"/>
    <property type="evidence" value="ECO:0007669"/>
    <property type="project" value="UniProtKB-UniRule"/>
</dbReference>
<organism evidence="8 9">
    <name type="scientific">candidate division Kazan bacterium GW2011_GWB1_52_7</name>
    <dbReference type="NCBI Taxonomy" id="1620414"/>
    <lineage>
        <taxon>Bacteria</taxon>
        <taxon>Bacteria division Kazan-3B-28</taxon>
    </lineage>
</organism>
<evidence type="ECO:0000256" key="1">
    <source>
        <dbReference type="ARBA" id="ARBA00007151"/>
    </source>
</evidence>
<evidence type="ECO:0000256" key="6">
    <source>
        <dbReference type="HAMAP-Rule" id="MF_00480"/>
    </source>
</evidence>
<keyword evidence="2 6" id="KW-0699">rRNA-binding</keyword>
<comment type="similarity">
    <text evidence="1 6">Belongs to the universal ribosomal protein uS7 family.</text>
</comment>
<evidence type="ECO:0000259" key="7">
    <source>
        <dbReference type="Pfam" id="PF00177"/>
    </source>
</evidence>
<reference evidence="8 9" key="1">
    <citation type="journal article" date="2015" name="Nature">
        <title>rRNA introns, odd ribosomes, and small enigmatic genomes across a large radiation of phyla.</title>
        <authorList>
            <person name="Brown C.T."/>
            <person name="Hug L.A."/>
            <person name="Thomas B.C."/>
            <person name="Sharon I."/>
            <person name="Castelle C.J."/>
            <person name="Singh A."/>
            <person name="Wilkins M.J."/>
            <person name="Williams K.H."/>
            <person name="Banfield J.F."/>
        </authorList>
    </citation>
    <scope>NUCLEOTIDE SEQUENCE [LARGE SCALE GENOMIC DNA]</scope>
</reference>
<sequence>MPRKKITLRKTHEPDRKYGHVMIGRFINKIMLNGKKTVAERTVYSALQTAAQKTGKDPVEVFEAVVRNVSPSVQLKSRRMGGSNLQIPTEVSGERRVALAFQWLVSVARKKKGKPMAEKLAQEFIDAFNNTGDAVKKKEETHRMAEANQAFAHFARF</sequence>
<comment type="function">
    <text evidence="6">One of the primary rRNA binding proteins, it binds directly to 16S rRNA where it nucleates assembly of the head domain of the 30S subunit. Is located at the subunit interface close to the decoding center, probably blocks exit of the E-site tRNA.</text>
</comment>
<dbReference type="InterPro" id="IPR036823">
    <property type="entry name" value="Ribosomal_uS7_dom_sf"/>
</dbReference>
<evidence type="ECO:0000256" key="5">
    <source>
        <dbReference type="ARBA" id="ARBA00023274"/>
    </source>
</evidence>
<dbReference type="Gene3D" id="1.10.455.10">
    <property type="entry name" value="Ribosomal protein S7 domain"/>
    <property type="match status" value="1"/>
</dbReference>
<feature type="domain" description="Small ribosomal subunit protein uS7" evidence="7">
    <location>
        <begin position="2"/>
        <end position="149"/>
    </location>
</feature>
<keyword evidence="5 6" id="KW-0687">Ribonucleoprotein</keyword>
<dbReference type="HAMAP" id="MF_00480_B">
    <property type="entry name" value="Ribosomal_uS7_B"/>
    <property type="match status" value="1"/>
</dbReference>
<dbReference type="InterPro" id="IPR000235">
    <property type="entry name" value="Ribosomal_uS7"/>
</dbReference>
<keyword evidence="4 6" id="KW-0689">Ribosomal protein</keyword>
<dbReference type="SUPFAM" id="SSF47973">
    <property type="entry name" value="Ribosomal protein S7"/>
    <property type="match status" value="1"/>
</dbReference>
<gene>
    <name evidence="6" type="primary">rpsG</name>
    <name evidence="8" type="ORF">VF00_C0002G0024</name>
</gene>
<dbReference type="InterPro" id="IPR005717">
    <property type="entry name" value="Ribosomal_uS7_bac/org-type"/>
</dbReference>
<evidence type="ECO:0000256" key="2">
    <source>
        <dbReference type="ARBA" id="ARBA00022730"/>
    </source>
</evidence>